<organism evidence="2 3">
    <name type="scientific">Paxillus rubicundulus Ve08.2h10</name>
    <dbReference type="NCBI Taxonomy" id="930991"/>
    <lineage>
        <taxon>Eukaryota</taxon>
        <taxon>Fungi</taxon>
        <taxon>Dikarya</taxon>
        <taxon>Basidiomycota</taxon>
        <taxon>Agaricomycotina</taxon>
        <taxon>Agaricomycetes</taxon>
        <taxon>Agaricomycetidae</taxon>
        <taxon>Boletales</taxon>
        <taxon>Paxilineae</taxon>
        <taxon>Paxillaceae</taxon>
        <taxon>Paxillus</taxon>
    </lineage>
</organism>
<evidence type="ECO:0000256" key="1">
    <source>
        <dbReference type="SAM" id="MobiDB-lite"/>
    </source>
</evidence>
<dbReference type="InParanoid" id="A0A0D0E2B3"/>
<dbReference type="HOGENOM" id="CLU_2722954_0_0_1"/>
<dbReference type="Proteomes" id="UP000054538">
    <property type="component" value="Unassembled WGS sequence"/>
</dbReference>
<evidence type="ECO:0000313" key="2">
    <source>
        <dbReference type="EMBL" id="KIK98121.1"/>
    </source>
</evidence>
<sequence length="72" mass="8103">MRVISVTRDAPVFVSFFDSDIYTLMRTTNDMMLSEMGVTTSSYWLLGRYRPGNGGEDGTRANETACRNKAKI</sequence>
<dbReference type="AlphaFoldDB" id="A0A0D0E2B3"/>
<evidence type="ECO:0000313" key="3">
    <source>
        <dbReference type="Proteomes" id="UP000054538"/>
    </source>
</evidence>
<gene>
    <name evidence="2" type="ORF">PAXRUDRAFT_824253</name>
</gene>
<keyword evidence="3" id="KW-1185">Reference proteome</keyword>
<proteinExistence type="predicted"/>
<reference evidence="2 3" key="1">
    <citation type="submission" date="2014-04" db="EMBL/GenBank/DDBJ databases">
        <authorList>
            <consortium name="DOE Joint Genome Institute"/>
            <person name="Kuo A."/>
            <person name="Kohler A."/>
            <person name="Jargeat P."/>
            <person name="Nagy L.G."/>
            <person name="Floudas D."/>
            <person name="Copeland A."/>
            <person name="Barry K.W."/>
            <person name="Cichocki N."/>
            <person name="Veneault-Fourrey C."/>
            <person name="LaButti K."/>
            <person name="Lindquist E.A."/>
            <person name="Lipzen A."/>
            <person name="Lundell T."/>
            <person name="Morin E."/>
            <person name="Murat C."/>
            <person name="Sun H."/>
            <person name="Tunlid A."/>
            <person name="Henrissat B."/>
            <person name="Grigoriev I.V."/>
            <person name="Hibbett D.S."/>
            <person name="Martin F."/>
            <person name="Nordberg H.P."/>
            <person name="Cantor M.N."/>
            <person name="Hua S.X."/>
        </authorList>
    </citation>
    <scope>NUCLEOTIDE SEQUENCE [LARGE SCALE GENOMIC DNA]</scope>
    <source>
        <strain evidence="2 3">Ve08.2h10</strain>
    </source>
</reference>
<name>A0A0D0E2B3_9AGAM</name>
<reference evidence="3" key="2">
    <citation type="submission" date="2015-01" db="EMBL/GenBank/DDBJ databases">
        <title>Evolutionary Origins and Diversification of the Mycorrhizal Mutualists.</title>
        <authorList>
            <consortium name="DOE Joint Genome Institute"/>
            <consortium name="Mycorrhizal Genomics Consortium"/>
            <person name="Kohler A."/>
            <person name="Kuo A."/>
            <person name="Nagy L.G."/>
            <person name="Floudas D."/>
            <person name="Copeland A."/>
            <person name="Barry K.W."/>
            <person name="Cichocki N."/>
            <person name="Veneault-Fourrey C."/>
            <person name="LaButti K."/>
            <person name="Lindquist E.A."/>
            <person name="Lipzen A."/>
            <person name="Lundell T."/>
            <person name="Morin E."/>
            <person name="Murat C."/>
            <person name="Riley R."/>
            <person name="Ohm R."/>
            <person name="Sun H."/>
            <person name="Tunlid A."/>
            <person name="Henrissat B."/>
            <person name="Grigoriev I.V."/>
            <person name="Hibbett D.S."/>
            <person name="Martin F."/>
        </authorList>
    </citation>
    <scope>NUCLEOTIDE SEQUENCE [LARGE SCALE GENOMIC DNA]</scope>
    <source>
        <strain evidence="3">Ve08.2h10</strain>
    </source>
</reference>
<protein>
    <submittedName>
        <fullName evidence="2">Uncharacterized protein</fullName>
    </submittedName>
</protein>
<dbReference type="EMBL" id="KN824906">
    <property type="protein sequence ID" value="KIK98121.1"/>
    <property type="molecule type" value="Genomic_DNA"/>
</dbReference>
<accession>A0A0D0E2B3</accession>
<feature type="region of interest" description="Disordered" evidence="1">
    <location>
        <begin position="53"/>
        <end position="72"/>
    </location>
</feature>